<dbReference type="STRING" id="37752.IW18_00630"/>
<dbReference type="FunFam" id="2.60.120.1440:FF:000001">
    <property type="entry name" value="Putative anti-sigma factor"/>
    <property type="match status" value="1"/>
</dbReference>
<dbReference type="PIRSF" id="PIRSF018266">
    <property type="entry name" value="FecR"/>
    <property type="match status" value="1"/>
</dbReference>
<feature type="domain" description="Protein FecR C-terminal" evidence="2">
    <location>
        <begin position="312"/>
        <end position="379"/>
    </location>
</feature>
<sequence length="385" mass="44221">MEILILKFINNQASEEDINAISDWLEEDVNNQKVFNNLIKTNYTVNYSMKSVNTDAAKKQFLQKIKQEKIKQKENVFSKSSIRSYFKYAAILIVFLSAFYMFKTKDVFTTKDTPLTVKEESITLQLENGNIQVINPVNTQIIKNIQGKTIGNQNKNKIVYTGNQNLDKLVYNMISVPNGKRFELILSDGTSIQLNSGTSLKFPVQFIKGENRQVYLDGEAYFAVTKDPKHPFLVSSNDMNVKVLGTKFNVTSYKKDAKTYTVLVEGKVAASDHLNNEEVILKPSERAYFEGKQLKLEPVDVRKYIAWVSGELMFIDDSFAVITNKLERKYNVQIINNYEELNSIVITATFKNENIDQVLKTFQTYKAFNYTINNRVITITKPKKM</sequence>
<protein>
    <recommendedName>
        <fullName evidence="7">Iron dicitrate transport regulator FecR</fullName>
    </recommendedName>
</protein>
<dbReference type="GO" id="GO:0016989">
    <property type="term" value="F:sigma factor antagonist activity"/>
    <property type="evidence" value="ECO:0007669"/>
    <property type="project" value="TreeGrafter"/>
</dbReference>
<dbReference type="Gene3D" id="3.55.50.30">
    <property type="match status" value="1"/>
</dbReference>
<evidence type="ECO:0000313" key="5">
    <source>
        <dbReference type="Proteomes" id="UP000032061"/>
    </source>
</evidence>
<gene>
    <name evidence="4" type="ORF">B0A73_18530</name>
    <name evidence="3" type="ORF">IW18_00630</name>
</gene>
<dbReference type="PANTHER" id="PTHR30273">
    <property type="entry name" value="PERIPLASMIC SIGNAL SENSOR AND SIGMA FACTOR ACTIVATOR FECR-RELATED"/>
    <property type="match status" value="1"/>
</dbReference>
<dbReference type="Pfam" id="PF16344">
    <property type="entry name" value="FecR_C"/>
    <property type="match status" value="1"/>
</dbReference>
<keyword evidence="6" id="KW-1185">Reference proteome</keyword>
<feature type="domain" description="FecR protein" evidence="1">
    <location>
        <begin position="174"/>
        <end position="268"/>
    </location>
</feature>
<reference evidence="4 6" key="2">
    <citation type="submission" date="2016-11" db="EMBL/GenBank/DDBJ databases">
        <title>Whole genomes of Flavobacteriaceae.</title>
        <authorList>
            <person name="Stine C."/>
            <person name="Li C."/>
            <person name="Tadesse D."/>
        </authorList>
    </citation>
    <scope>NUCLEOTIDE SEQUENCE [LARGE SCALE GENOMIC DNA]</scope>
    <source>
        <strain evidence="4 6">ATCC 51468</strain>
    </source>
</reference>
<comment type="caution">
    <text evidence="3">The sequence shown here is derived from an EMBL/GenBank/DDBJ whole genome shotgun (WGS) entry which is preliminary data.</text>
</comment>
<dbReference type="Proteomes" id="UP000032061">
    <property type="component" value="Unassembled WGS sequence"/>
</dbReference>
<evidence type="ECO:0000313" key="6">
    <source>
        <dbReference type="Proteomes" id="UP000198302"/>
    </source>
</evidence>
<dbReference type="InterPro" id="IPR032508">
    <property type="entry name" value="FecR_C"/>
</dbReference>
<dbReference type="Gene3D" id="2.60.120.1440">
    <property type="match status" value="1"/>
</dbReference>
<dbReference type="PANTHER" id="PTHR30273:SF2">
    <property type="entry name" value="PROTEIN FECR"/>
    <property type="match status" value="1"/>
</dbReference>
<evidence type="ECO:0000259" key="2">
    <source>
        <dbReference type="Pfam" id="PF16344"/>
    </source>
</evidence>
<dbReference type="InterPro" id="IPR006860">
    <property type="entry name" value="FecR"/>
</dbReference>
<accession>A0A0D0F544</accession>
<dbReference type="InterPro" id="IPR012373">
    <property type="entry name" value="Ferrdict_sens_TM"/>
</dbReference>
<name>A0A0D0F544_9FLAO</name>
<reference evidence="3 5" key="1">
    <citation type="submission" date="2015-01" db="EMBL/GenBank/DDBJ databases">
        <title>Genome of Flavobacterium hibernum DSM 12611.</title>
        <authorList>
            <person name="Stropko S.J."/>
            <person name="Pipes S.E."/>
            <person name="Newman J.D."/>
        </authorList>
    </citation>
    <scope>NUCLEOTIDE SEQUENCE [LARGE SCALE GENOMIC DNA]</scope>
    <source>
        <strain evidence="3 5">DSM 12611</strain>
    </source>
</reference>
<dbReference type="Pfam" id="PF04773">
    <property type="entry name" value="FecR"/>
    <property type="match status" value="1"/>
</dbReference>
<dbReference type="AlphaFoldDB" id="A0A0D0F544"/>
<evidence type="ECO:0000259" key="1">
    <source>
        <dbReference type="Pfam" id="PF04773"/>
    </source>
</evidence>
<dbReference type="Proteomes" id="UP000198302">
    <property type="component" value="Unassembled WGS sequence"/>
</dbReference>
<organism evidence="3 5">
    <name type="scientific">Flavobacterium hibernum</name>
    <dbReference type="NCBI Taxonomy" id="37752"/>
    <lineage>
        <taxon>Bacteria</taxon>
        <taxon>Pseudomonadati</taxon>
        <taxon>Bacteroidota</taxon>
        <taxon>Flavobacteriia</taxon>
        <taxon>Flavobacteriales</taxon>
        <taxon>Flavobacteriaceae</taxon>
        <taxon>Flavobacterium</taxon>
    </lineage>
</organism>
<dbReference type="OrthoDB" id="651134at2"/>
<dbReference type="EMBL" id="JPRK01000002">
    <property type="protein sequence ID" value="KIO54796.1"/>
    <property type="molecule type" value="Genomic_DNA"/>
</dbReference>
<dbReference type="EMBL" id="MUGX01000029">
    <property type="protein sequence ID" value="OXA84766.1"/>
    <property type="molecule type" value="Genomic_DNA"/>
</dbReference>
<evidence type="ECO:0000313" key="3">
    <source>
        <dbReference type="EMBL" id="KIO54796.1"/>
    </source>
</evidence>
<evidence type="ECO:0000313" key="4">
    <source>
        <dbReference type="EMBL" id="OXA84766.1"/>
    </source>
</evidence>
<evidence type="ECO:0008006" key="7">
    <source>
        <dbReference type="Google" id="ProtNLM"/>
    </source>
</evidence>
<proteinExistence type="predicted"/>